<dbReference type="InterPro" id="IPR027417">
    <property type="entry name" value="P-loop_NTPase"/>
</dbReference>
<protein>
    <submittedName>
        <fullName evidence="2">p-loop containing nucleoside triphosphate hydrolase protein</fullName>
    </submittedName>
</protein>
<feature type="domain" description="DNA2/NAM7 helicase-like C-terminal" evidence="1">
    <location>
        <begin position="558"/>
        <end position="675"/>
    </location>
</feature>
<sequence length="685" mass="78158">MSHSPCSLHGDFLTQSLIKRLPPQISLHQFTDEDAKEVLNLIEELAPSMLGVALQLSEDAIVDAIAFATARSVFLVRITSCDVSRNYNIKRLLHHEDHPLAGFGMAQLALLLYRHGLYCRGIDIGTALSVGNVAWSPSKCVIERLERSVNRHKVNELWYRTNKENVCLRAWLSANLADCDSNVEHALKVDTRLLDKKQLDVLSRLVVNIFLLNAKKPLETENEHEALVETEDGKLELQNARFKTRVRRSEETSIVIRDKSGRTIYGQATKASGKTTHIAISRGTYRGGVESIHVVGREEPTNAERARDEFILCLLRGQAYLDSRFIDAFWFPNSRKVYRMGLEELVSNSKRFERRNLNPSQTKVADAMISEQEAVVITHGPPGTGKTKTISAAVEFWDQCRDPVWVIAQSNVGVKNIAESFLKHDIDFKLLVSKEFHFQWHEYLYERFENVLICSDDLSGNKDPGAAERLFGGSTVVLCTLSMLSNPVLEDCLIFKLIPMEKLVIDEASQIDVFEFMHLFHKFKELQKICFFGDPKQLPPFGKETAPDLQTVFDLKHLQQHAYFLDTQYRMPVPLGKFISQQFYNSKLKSVHSMQEMLCVAFVDVRRGEEEQKGRSWVNMEEVHVVVNLVRHHYQDLDFCIITPYDSQRSAIAKQLQAEELPWQCVYNVDSFQGALTVLLTRLIC</sequence>
<dbReference type="EMBL" id="KV427634">
    <property type="protein sequence ID" value="KZT04829.1"/>
    <property type="molecule type" value="Genomic_DNA"/>
</dbReference>
<dbReference type="PANTHER" id="PTHR10887:SF495">
    <property type="entry name" value="HELICASE SENATAXIN ISOFORM X1-RELATED"/>
    <property type="match status" value="1"/>
</dbReference>
<dbReference type="GO" id="GO:0016787">
    <property type="term" value="F:hydrolase activity"/>
    <property type="evidence" value="ECO:0007669"/>
    <property type="project" value="UniProtKB-KW"/>
</dbReference>
<proteinExistence type="predicted"/>
<evidence type="ECO:0000259" key="1">
    <source>
        <dbReference type="Pfam" id="PF13087"/>
    </source>
</evidence>
<gene>
    <name evidence="2" type="ORF">LAESUDRAFT_657111</name>
</gene>
<organism evidence="2 3">
    <name type="scientific">Laetiporus sulphureus 93-53</name>
    <dbReference type="NCBI Taxonomy" id="1314785"/>
    <lineage>
        <taxon>Eukaryota</taxon>
        <taxon>Fungi</taxon>
        <taxon>Dikarya</taxon>
        <taxon>Basidiomycota</taxon>
        <taxon>Agaricomycotina</taxon>
        <taxon>Agaricomycetes</taxon>
        <taxon>Polyporales</taxon>
        <taxon>Laetiporus</taxon>
    </lineage>
</organism>
<dbReference type="Pfam" id="PF13087">
    <property type="entry name" value="AAA_12"/>
    <property type="match status" value="1"/>
</dbReference>
<dbReference type="PANTHER" id="PTHR10887">
    <property type="entry name" value="DNA2/NAM7 HELICASE FAMILY"/>
    <property type="match status" value="1"/>
</dbReference>
<name>A0A165DGB1_9APHY</name>
<keyword evidence="2" id="KW-0378">Hydrolase</keyword>
<dbReference type="AlphaFoldDB" id="A0A165DGB1"/>
<dbReference type="STRING" id="1314785.A0A165DGB1"/>
<dbReference type="Proteomes" id="UP000076871">
    <property type="component" value="Unassembled WGS sequence"/>
</dbReference>
<accession>A0A165DGB1</accession>
<dbReference type="Pfam" id="PF13245">
    <property type="entry name" value="AAA_19"/>
    <property type="match status" value="1"/>
</dbReference>
<reference evidence="2 3" key="1">
    <citation type="journal article" date="2016" name="Mol. Biol. Evol.">
        <title>Comparative Genomics of Early-Diverging Mushroom-Forming Fungi Provides Insights into the Origins of Lignocellulose Decay Capabilities.</title>
        <authorList>
            <person name="Nagy L.G."/>
            <person name="Riley R."/>
            <person name="Tritt A."/>
            <person name="Adam C."/>
            <person name="Daum C."/>
            <person name="Floudas D."/>
            <person name="Sun H."/>
            <person name="Yadav J.S."/>
            <person name="Pangilinan J."/>
            <person name="Larsson K.H."/>
            <person name="Matsuura K."/>
            <person name="Barry K."/>
            <person name="Labutti K."/>
            <person name="Kuo R."/>
            <person name="Ohm R.A."/>
            <person name="Bhattacharya S.S."/>
            <person name="Shirouzu T."/>
            <person name="Yoshinaga Y."/>
            <person name="Martin F.M."/>
            <person name="Grigoriev I.V."/>
            <person name="Hibbett D.S."/>
        </authorList>
    </citation>
    <scope>NUCLEOTIDE SEQUENCE [LARGE SCALE GENOMIC DNA]</scope>
    <source>
        <strain evidence="2 3">93-53</strain>
    </source>
</reference>
<evidence type="ECO:0000313" key="3">
    <source>
        <dbReference type="Proteomes" id="UP000076871"/>
    </source>
</evidence>
<dbReference type="InterPro" id="IPR045055">
    <property type="entry name" value="DNA2/NAM7-like"/>
</dbReference>
<evidence type="ECO:0000313" key="2">
    <source>
        <dbReference type="EMBL" id="KZT04829.1"/>
    </source>
</evidence>
<dbReference type="InParanoid" id="A0A165DGB1"/>
<dbReference type="InterPro" id="IPR041679">
    <property type="entry name" value="DNA2/NAM7-like_C"/>
</dbReference>
<dbReference type="SUPFAM" id="SSF52540">
    <property type="entry name" value="P-loop containing nucleoside triphosphate hydrolases"/>
    <property type="match status" value="1"/>
</dbReference>
<dbReference type="Gene3D" id="3.40.50.300">
    <property type="entry name" value="P-loop containing nucleotide triphosphate hydrolases"/>
    <property type="match status" value="2"/>
</dbReference>
<dbReference type="OrthoDB" id="6513042at2759"/>
<dbReference type="CDD" id="cd17934">
    <property type="entry name" value="DEXXQc_Upf1-like"/>
    <property type="match status" value="1"/>
</dbReference>
<dbReference type="RefSeq" id="XP_040762569.1">
    <property type="nucleotide sequence ID" value="XM_040904659.1"/>
</dbReference>
<dbReference type="GeneID" id="63821689"/>
<keyword evidence="3" id="KW-1185">Reference proteome</keyword>